<comment type="caution">
    <text evidence="2">The sequence shown here is derived from an EMBL/GenBank/DDBJ whole genome shotgun (WGS) entry which is preliminary data.</text>
</comment>
<feature type="domain" description="HDOD" evidence="1">
    <location>
        <begin position="23"/>
        <end position="214"/>
    </location>
</feature>
<sequence>MPTPIPTPRSIPAWIKALDGVRLPVTAEESSRARRALGDERRSLREMAESIQGSPVLALEILREANRNRQSLGATAESLEVALTRIGLQRASELLGRLPTLDPAQPLPAFFQLLVVSQHASQQARGLFGQRLARLWQEIHWSSLLFLAPAWALACAYPQLLHAWEQRVLGRGEPSMRVERDLLGVSLLELCAEVARHWRLPDWIAQGYRLLSEDRRLLVKALHIARDHADPLHQQQRLDDDPELRRWLTLPSNTPVLANGLAIAAHHSWSAPHTLRWQRLAALYLQHPLETLQQLMHREAVISARVHTPAGLWHPALALIWPWQSSYPAAQAPAATAVSGNVSRWRECCAELLRDPSPFANPQQLATAAREALTAGGMQRILLLHLDRGRQLLVAGQTQGLPTEAEELQIDLAHSPLLRQMVDQPRQLHLNADNIARFTALLPGALKALFVSEHLMLRSVASNGRVLMLVVADQRGAALNAMAVQAFGKTVQCIDRALELFARRPR</sequence>
<dbReference type="Pfam" id="PF08668">
    <property type="entry name" value="HDOD"/>
    <property type="match status" value="1"/>
</dbReference>
<reference evidence="3" key="1">
    <citation type="journal article" date="2019" name="Int. J. Syst. Evol. Microbiol.">
        <title>The Global Catalogue of Microorganisms (GCM) 10K type strain sequencing project: providing services to taxonomists for standard genome sequencing and annotation.</title>
        <authorList>
            <consortium name="The Broad Institute Genomics Platform"/>
            <consortium name="The Broad Institute Genome Sequencing Center for Infectious Disease"/>
            <person name="Wu L."/>
            <person name="Ma J."/>
        </authorList>
    </citation>
    <scope>NUCLEOTIDE SEQUENCE [LARGE SCALE GENOMIC DNA]</scope>
    <source>
        <strain evidence="3">KCTC 42447</strain>
    </source>
</reference>
<evidence type="ECO:0000259" key="1">
    <source>
        <dbReference type="PROSITE" id="PS51833"/>
    </source>
</evidence>
<name>A0ABV7T4H5_9GAMM</name>
<organism evidence="2 3">
    <name type="scientific">Stutzerimonas tarimensis</name>
    <dbReference type="NCBI Taxonomy" id="1507735"/>
    <lineage>
        <taxon>Bacteria</taxon>
        <taxon>Pseudomonadati</taxon>
        <taxon>Pseudomonadota</taxon>
        <taxon>Gammaproteobacteria</taxon>
        <taxon>Pseudomonadales</taxon>
        <taxon>Pseudomonadaceae</taxon>
        <taxon>Stutzerimonas</taxon>
    </lineage>
</organism>
<dbReference type="RefSeq" id="WP_386363402.1">
    <property type="nucleotide sequence ID" value="NZ_JBHRXZ010000017.1"/>
</dbReference>
<dbReference type="InterPro" id="IPR013976">
    <property type="entry name" value="HDOD"/>
</dbReference>
<evidence type="ECO:0000313" key="3">
    <source>
        <dbReference type="Proteomes" id="UP001595630"/>
    </source>
</evidence>
<dbReference type="EMBL" id="JBHRXZ010000017">
    <property type="protein sequence ID" value="MFC3607729.1"/>
    <property type="molecule type" value="Genomic_DNA"/>
</dbReference>
<accession>A0ABV7T4H5</accession>
<dbReference type="SUPFAM" id="SSF109604">
    <property type="entry name" value="HD-domain/PDEase-like"/>
    <property type="match status" value="1"/>
</dbReference>
<dbReference type="Proteomes" id="UP001595630">
    <property type="component" value="Unassembled WGS sequence"/>
</dbReference>
<keyword evidence="3" id="KW-1185">Reference proteome</keyword>
<dbReference type="PROSITE" id="PS51833">
    <property type="entry name" value="HDOD"/>
    <property type="match status" value="1"/>
</dbReference>
<proteinExistence type="predicted"/>
<evidence type="ECO:0000313" key="2">
    <source>
        <dbReference type="EMBL" id="MFC3607729.1"/>
    </source>
</evidence>
<gene>
    <name evidence="2" type="ORF">ACFOMF_08075</name>
</gene>
<dbReference type="Gene3D" id="1.10.3210.10">
    <property type="entry name" value="Hypothetical protein af1432"/>
    <property type="match status" value="1"/>
</dbReference>
<protein>
    <submittedName>
        <fullName evidence="2">HDOD domain-containing protein</fullName>
    </submittedName>
</protein>